<dbReference type="SUPFAM" id="SSF54001">
    <property type="entry name" value="Cysteine proteinases"/>
    <property type="match status" value="1"/>
</dbReference>
<dbReference type="Proteomes" id="UP000494165">
    <property type="component" value="Unassembled WGS sequence"/>
</dbReference>
<accession>A0A8S1CHJ6</accession>
<dbReference type="GO" id="GO:0004843">
    <property type="term" value="F:cysteine-type deubiquitinase activity"/>
    <property type="evidence" value="ECO:0007669"/>
    <property type="project" value="UniProtKB-EC"/>
</dbReference>
<comment type="catalytic activity">
    <reaction evidence="1">
        <text>Thiol-dependent hydrolysis of ester, thioester, amide, peptide and isopeptide bonds formed by the C-terminal Gly of ubiquitin (a 76-residue protein attached to proteins as an intracellular targeting signal).</text>
        <dbReference type="EC" id="3.4.19.12"/>
    </reaction>
</comment>
<reference evidence="10 11" key="1">
    <citation type="submission" date="2020-04" db="EMBL/GenBank/DDBJ databases">
        <authorList>
            <person name="Alioto T."/>
            <person name="Alioto T."/>
            <person name="Gomez Garrido J."/>
        </authorList>
    </citation>
    <scope>NUCLEOTIDE SEQUENCE [LARGE SCALE GENOMIC DNA]</scope>
</reference>
<dbReference type="GO" id="GO:0006508">
    <property type="term" value="P:proteolysis"/>
    <property type="evidence" value="ECO:0007669"/>
    <property type="project" value="UniProtKB-KW"/>
</dbReference>
<keyword evidence="5" id="KW-0833">Ubl conjugation pathway</keyword>
<name>A0A8S1CHJ6_9INSE</name>
<feature type="region of interest" description="Disordered" evidence="8">
    <location>
        <begin position="593"/>
        <end position="614"/>
    </location>
</feature>
<evidence type="ECO:0000256" key="2">
    <source>
        <dbReference type="ARBA" id="ARBA00005427"/>
    </source>
</evidence>
<dbReference type="FunFam" id="3.90.70.10:FF:000092">
    <property type="entry name" value="Ubiquitin carboxyl-terminal hydrolase"/>
    <property type="match status" value="1"/>
</dbReference>
<keyword evidence="6" id="KW-0378">Hydrolase</keyword>
<dbReference type="PROSITE" id="PS00973">
    <property type="entry name" value="USP_2"/>
    <property type="match status" value="1"/>
</dbReference>
<dbReference type="CDD" id="cd02257">
    <property type="entry name" value="Peptidase_C19"/>
    <property type="match status" value="1"/>
</dbReference>
<dbReference type="InterPro" id="IPR001394">
    <property type="entry name" value="Peptidase_C19_UCH"/>
</dbReference>
<evidence type="ECO:0000256" key="4">
    <source>
        <dbReference type="ARBA" id="ARBA00022670"/>
    </source>
</evidence>
<feature type="compositionally biased region" description="Polar residues" evidence="8">
    <location>
        <begin position="350"/>
        <end position="365"/>
    </location>
</feature>
<feature type="compositionally biased region" description="Pro residues" evidence="8">
    <location>
        <begin position="54"/>
        <end position="75"/>
    </location>
</feature>
<evidence type="ECO:0000313" key="11">
    <source>
        <dbReference type="Proteomes" id="UP000494165"/>
    </source>
</evidence>
<dbReference type="GO" id="GO:0016579">
    <property type="term" value="P:protein deubiquitination"/>
    <property type="evidence" value="ECO:0007669"/>
    <property type="project" value="InterPro"/>
</dbReference>
<evidence type="ECO:0000256" key="3">
    <source>
        <dbReference type="ARBA" id="ARBA00012759"/>
    </source>
</evidence>
<sequence length="848" mass="94740">MDTEDKIQFIDWEGVDEHECSRVQSILFGQDKSVKVPSRKCVVPPTREQEQHIVPPPQHLPPPLQQQMPAGPPPMVSQAQWDPHRNMDLAPNDPSQPKPMLFPVVMSQASMVNPSQYSMMLQPNQNMLMGTYMVNSGHYKKEDNYGGYQPNPGMAPPHSSLFYAPYTTNQHLYYPPMYMPPQMQPEMPPPTDMYLPPQPEALNLAKEVPPPQPVIVNTEASILQPTAPAFLPSFQPAPPVKPLSFNNNNLQLRPTAPAFKPPELEAVPLQVVEEPEVVVSPLPAKELEIKEPIIETPTAPPVEEEVAPAVVEEKLPEPPKPVVKAPEYPKVKSPVVQPPAPVKKSWASIVQSTGPPADSASSEAQFRQPASVAQQPPTVVGAVVSDEDKFSLAANHNNNNSIKKVNNYFGADHADMAPEPFLVRLGEHLSTYLLDHRSSPLQPRGLTNRSNWCYVNATLQALVACPPFYNLMRNLPSKQRNNSKYEYKSKTPIIDAITEFMQEFNSLPPGAKPARKEKAMARKGDDVVDVPQGPPFEPSCVYNMLGSIRSTAFKVVGRQEDAEEFLSCLLNGLNDEMLDLMKMVEGPKEVLVNGQAHSPSPTANGSADHGFSEDDEEWTVMKSKNRACVTRRADLDKTPVSDIFRGQLCSHVQRKGDQQTENVQPFYTLQLDIERANSVKEALEQMVDKDRLEGVTCSRTHQQVEAWQQVTLEELPPVLLLHLKWFDYKADGCSKIMKTVNYTVDLRIENKLLTNKKNNYNAKQKTYKLFAVVYHDGKEASKGHYITDAYNSNLGIWVRYDDNQVQVVSESVVLHPKSPSVPYILYYRRSDTMGQPSAKSTDQSGGTK</sequence>
<dbReference type="EC" id="3.4.19.12" evidence="3"/>
<organism evidence="10 11">
    <name type="scientific">Cloeon dipterum</name>
    <dbReference type="NCBI Taxonomy" id="197152"/>
    <lineage>
        <taxon>Eukaryota</taxon>
        <taxon>Metazoa</taxon>
        <taxon>Ecdysozoa</taxon>
        <taxon>Arthropoda</taxon>
        <taxon>Hexapoda</taxon>
        <taxon>Insecta</taxon>
        <taxon>Pterygota</taxon>
        <taxon>Palaeoptera</taxon>
        <taxon>Ephemeroptera</taxon>
        <taxon>Pisciforma</taxon>
        <taxon>Baetidae</taxon>
        <taxon>Cloeon</taxon>
    </lineage>
</organism>
<proteinExistence type="inferred from homology"/>
<dbReference type="InterPro" id="IPR028889">
    <property type="entry name" value="USP"/>
</dbReference>
<dbReference type="Pfam" id="PF00443">
    <property type="entry name" value="UCH"/>
    <property type="match status" value="1"/>
</dbReference>
<gene>
    <name evidence="10" type="ORF">CLODIP_2_CD11812</name>
</gene>
<evidence type="ECO:0000256" key="6">
    <source>
        <dbReference type="ARBA" id="ARBA00022801"/>
    </source>
</evidence>
<dbReference type="InterPro" id="IPR038765">
    <property type="entry name" value="Papain-like_cys_pep_sf"/>
</dbReference>
<comment type="similarity">
    <text evidence="2">Belongs to the peptidase C19 family. USP10 subfamily.</text>
</comment>
<evidence type="ECO:0000313" key="10">
    <source>
        <dbReference type="EMBL" id="CAB3367750.1"/>
    </source>
</evidence>
<protein>
    <recommendedName>
        <fullName evidence="3">ubiquitinyl hydrolase 1</fullName>
        <ecNumber evidence="3">3.4.19.12</ecNumber>
    </recommendedName>
</protein>
<feature type="domain" description="USP" evidence="9">
    <location>
        <begin position="444"/>
        <end position="830"/>
    </location>
</feature>
<dbReference type="AlphaFoldDB" id="A0A8S1CHJ6"/>
<dbReference type="InterPro" id="IPR018200">
    <property type="entry name" value="USP_CS"/>
</dbReference>
<dbReference type="Gene3D" id="3.90.70.10">
    <property type="entry name" value="Cysteine proteinases"/>
    <property type="match status" value="1"/>
</dbReference>
<keyword evidence="11" id="KW-1185">Reference proteome</keyword>
<dbReference type="OrthoDB" id="429671at2759"/>
<dbReference type="PANTHER" id="PTHR24006:SF687">
    <property type="entry name" value="UBIQUITIN CARBOXYL-TERMINAL HYDROLASE 10"/>
    <property type="match status" value="1"/>
</dbReference>
<feature type="region of interest" description="Disordered" evidence="8">
    <location>
        <begin position="44"/>
        <end position="76"/>
    </location>
</feature>
<dbReference type="EMBL" id="CADEPI010000033">
    <property type="protein sequence ID" value="CAB3367750.1"/>
    <property type="molecule type" value="Genomic_DNA"/>
</dbReference>
<feature type="region of interest" description="Disordered" evidence="8">
    <location>
        <begin position="350"/>
        <end position="372"/>
    </location>
</feature>
<evidence type="ECO:0000256" key="7">
    <source>
        <dbReference type="ARBA" id="ARBA00022807"/>
    </source>
</evidence>
<keyword evidence="4" id="KW-0645">Protease</keyword>
<evidence type="ECO:0000256" key="8">
    <source>
        <dbReference type="SAM" id="MobiDB-lite"/>
    </source>
</evidence>
<evidence type="ECO:0000256" key="5">
    <source>
        <dbReference type="ARBA" id="ARBA00022786"/>
    </source>
</evidence>
<dbReference type="PANTHER" id="PTHR24006">
    <property type="entry name" value="UBIQUITIN CARBOXYL-TERMINAL HYDROLASE"/>
    <property type="match status" value="1"/>
</dbReference>
<keyword evidence="7" id="KW-0788">Thiol protease</keyword>
<comment type="caution">
    <text evidence="10">The sequence shown here is derived from an EMBL/GenBank/DDBJ whole genome shotgun (WGS) entry which is preliminary data.</text>
</comment>
<feature type="compositionally biased region" description="Polar residues" evidence="8">
    <location>
        <begin position="595"/>
        <end position="605"/>
    </location>
</feature>
<dbReference type="GO" id="GO:0005634">
    <property type="term" value="C:nucleus"/>
    <property type="evidence" value="ECO:0007669"/>
    <property type="project" value="TreeGrafter"/>
</dbReference>
<evidence type="ECO:0000259" key="9">
    <source>
        <dbReference type="PROSITE" id="PS50235"/>
    </source>
</evidence>
<dbReference type="GO" id="GO:0010506">
    <property type="term" value="P:regulation of autophagy"/>
    <property type="evidence" value="ECO:0007669"/>
    <property type="project" value="TreeGrafter"/>
</dbReference>
<evidence type="ECO:0000256" key="1">
    <source>
        <dbReference type="ARBA" id="ARBA00000707"/>
    </source>
</evidence>
<dbReference type="GO" id="GO:0005829">
    <property type="term" value="C:cytosol"/>
    <property type="evidence" value="ECO:0007669"/>
    <property type="project" value="TreeGrafter"/>
</dbReference>
<dbReference type="PROSITE" id="PS50235">
    <property type="entry name" value="USP_3"/>
    <property type="match status" value="1"/>
</dbReference>
<dbReference type="InterPro" id="IPR050164">
    <property type="entry name" value="Peptidase_C19"/>
</dbReference>
<dbReference type="GO" id="GO:0030330">
    <property type="term" value="P:DNA damage response, signal transduction by p53 class mediator"/>
    <property type="evidence" value="ECO:0007669"/>
    <property type="project" value="TreeGrafter"/>
</dbReference>